<proteinExistence type="predicted"/>
<feature type="binding site" evidence="5">
    <location>
        <position position="28"/>
    </location>
    <ligand>
        <name>substrate</name>
    </ligand>
</feature>
<reference evidence="6" key="1">
    <citation type="submission" date="2021-06" db="EMBL/GenBank/DDBJ databases">
        <authorList>
            <consortium name="Wellcome Sanger Institute Data Sharing"/>
        </authorList>
    </citation>
    <scope>NUCLEOTIDE SEQUENCE [LARGE SCALE GENOMIC DNA]</scope>
</reference>
<dbReference type="RefSeq" id="XP_051786976.1">
    <property type="nucleotide sequence ID" value="XM_051931016.1"/>
</dbReference>
<dbReference type="FunFam" id="3.40.50.150:FF:000118">
    <property type="entry name" value="Histamine N-methyltransferase"/>
    <property type="match status" value="1"/>
</dbReference>
<protein>
    <submittedName>
        <fullName evidence="6">Histamine N-methyltransferase</fullName>
    </submittedName>
</protein>
<dbReference type="InterPro" id="IPR029063">
    <property type="entry name" value="SAM-dependent_MTases_sf"/>
</dbReference>
<evidence type="ECO:0000256" key="4">
    <source>
        <dbReference type="ARBA" id="ARBA00022691"/>
    </source>
</evidence>
<sequence length="292" mass="33451">MASPLQSLLGNESSYTKSFQIFLDYSTEHQCMHEFIDTILQDHLTSIGNDKSELNVLGIGSGKGQIDLHILSYLKLKHPGVSINNEVVDPNVEHLKSYRELVAKTPHLENISFTWNTMTASDFKDKLDKETEARKFDFIHMIQMLYYVEDPGEVIKYFHGLLAQNGKLLIIIVSGNSGWERLWTEYRSQLCYTNANHYVTSDDIMKTLDTFGLKYQHFDIPSTFNITECFGANNEIGDLMLDFITETINFRATAPPDLRDNVMALLRHPDCSLEKDEKFLFNNTFTAIIVES</sequence>
<dbReference type="SUPFAM" id="SSF53335">
    <property type="entry name" value="S-adenosyl-L-methionine-dependent methyltransferases"/>
    <property type="match status" value="1"/>
</dbReference>
<reference evidence="6" key="2">
    <citation type="submission" date="2025-08" db="UniProtKB">
        <authorList>
            <consortium name="Ensembl"/>
        </authorList>
    </citation>
    <scope>IDENTIFICATION</scope>
</reference>
<dbReference type="Ensembl" id="ENSECRT00000013178.1">
    <property type="protein sequence ID" value="ENSECRP00000012955.1"/>
    <property type="gene ID" value="ENSECRG00000008654.1"/>
</dbReference>
<accession>A0A8C4S7Z1</accession>
<dbReference type="GO" id="GO:0008170">
    <property type="term" value="F:N-methyltransferase activity"/>
    <property type="evidence" value="ECO:0007669"/>
    <property type="project" value="InterPro"/>
</dbReference>
<dbReference type="Gene3D" id="3.40.50.150">
    <property type="entry name" value="Vaccinia Virus protein VP39"/>
    <property type="match status" value="1"/>
</dbReference>
<keyword evidence="3" id="KW-0808">Transferase</keyword>
<feature type="binding site" evidence="5">
    <location>
        <position position="283"/>
    </location>
    <ligand>
        <name>substrate</name>
    </ligand>
</feature>
<gene>
    <name evidence="6" type="primary">HNMT</name>
    <name evidence="6" type="synonym">hnmt</name>
</gene>
<dbReference type="PROSITE" id="PS51597">
    <property type="entry name" value="SAM_HNMT"/>
    <property type="match status" value="1"/>
</dbReference>
<dbReference type="AlphaFoldDB" id="A0A8C4S7Z1"/>
<evidence type="ECO:0000256" key="2">
    <source>
        <dbReference type="ARBA" id="ARBA00022603"/>
    </source>
</evidence>
<dbReference type="InterPro" id="IPR016673">
    <property type="entry name" value="HHMT-like"/>
</dbReference>
<keyword evidence="4" id="KW-0949">S-adenosyl-L-methionine</keyword>
<evidence type="ECO:0000256" key="3">
    <source>
        <dbReference type="ARBA" id="ARBA00022679"/>
    </source>
</evidence>
<dbReference type="PIRSF" id="PIRSF016616">
    <property type="entry name" value="HHMT"/>
    <property type="match status" value="1"/>
</dbReference>
<evidence type="ECO:0000313" key="7">
    <source>
        <dbReference type="Proteomes" id="UP000694620"/>
    </source>
</evidence>
<evidence type="ECO:0000256" key="1">
    <source>
        <dbReference type="ARBA" id="ARBA00011245"/>
    </source>
</evidence>
<dbReference type="Proteomes" id="UP000694620">
    <property type="component" value="Chromosome 8"/>
</dbReference>
<dbReference type="GeneID" id="114655479"/>
<comment type="subunit">
    <text evidence="1">Monomer.</text>
</comment>
<evidence type="ECO:0000313" key="6">
    <source>
        <dbReference type="Ensembl" id="ENSECRP00000012955.1"/>
    </source>
</evidence>
<keyword evidence="7" id="KW-1185">Reference proteome</keyword>
<evidence type="ECO:0000256" key="5">
    <source>
        <dbReference type="PIRSR" id="PIRSR016616-2"/>
    </source>
</evidence>
<name>A0A8C4S7Z1_ERPCA</name>
<dbReference type="Pfam" id="PF13489">
    <property type="entry name" value="Methyltransf_23"/>
    <property type="match status" value="1"/>
</dbReference>
<dbReference type="OrthoDB" id="5984880at2759"/>
<dbReference type="CTD" id="3176"/>
<organism evidence="6 7">
    <name type="scientific">Erpetoichthys calabaricus</name>
    <name type="common">Rope fish</name>
    <name type="synonym">Calamoichthys calabaricus</name>
    <dbReference type="NCBI Taxonomy" id="27687"/>
    <lineage>
        <taxon>Eukaryota</taxon>
        <taxon>Metazoa</taxon>
        <taxon>Chordata</taxon>
        <taxon>Craniata</taxon>
        <taxon>Vertebrata</taxon>
        <taxon>Euteleostomi</taxon>
        <taxon>Actinopterygii</taxon>
        <taxon>Polypteriformes</taxon>
        <taxon>Polypteridae</taxon>
        <taxon>Erpetoichthys</taxon>
    </lineage>
</organism>
<dbReference type="GO" id="GO:0032259">
    <property type="term" value="P:methylation"/>
    <property type="evidence" value="ECO:0007669"/>
    <property type="project" value="UniProtKB-KW"/>
</dbReference>
<reference evidence="6" key="3">
    <citation type="submission" date="2025-09" db="UniProtKB">
        <authorList>
            <consortium name="Ensembl"/>
        </authorList>
    </citation>
    <scope>IDENTIFICATION</scope>
</reference>
<dbReference type="GeneTree" id="ENSGT00390000002862"/>
<keyword evidence="2" id="KW-0489">Methyltransferase</keyword>